<feature type="domain" description="Metallo-beta-lactamase" evidence="1">
    <location>
        <begin position="13"/>
        <end position="184"/>
    </location>
</feature>
<dbReference type="Pfam" id="PF12706">
    <property type="entry name" value="Lactamase_B_2"/>
    <property type="match status" value="1"/>
</dbReference>
<sequence length="263" mass="28942">MSVNVSVLASGSSGNCVYITDGKVNILVDAGLSGKEIARRLKKVGVDPGNIDAILVTHEHKDHIKGVGILSRRYDIPVFANELTWKAAEPCLGEIKSNNCKIFDGDFSIGNLGVIPFSSSHDAEDPVGFVFKCRNLKLGLATDMGIMPDEAKAYLKGSDLLIIEANHDLDMLMTGSYPWFLKKRIRSAQGHLSNDDTAAILPELIEDNFPRILLAHLSQDNNIPELAYITVKNGLEEEGFIIGRDLEVDFAYREKPTRLYRVG</sequence>
<proteinExistence type="predicted"/>
<dbReference type="SUPFAM" id="SSF56281">
    <property type="entry name" value="Metallo-hydrolase/oxidoreductase"/>
    <property type="match status" value="1"/>
</dbReference>
<dbReference type="RefSeq" id="WP_015923740.1">
    <property type="nucleotide sequence ID" value="NC_011899.1"/>
</dbReference>
<dbReference type="Proteomes" id="UP000000719">
    <property type="component" value="Chromosome"/>
</dbReference>
<evidence type="ECO:0000313" key="2">
    <source>
        <dbReference type="EMBL" id="ACL70771.1"/>
    </source>
</evidence>
<dbReference type="OrthoDB" id="9781189at2"/>
<evidence type="ECO:0000259" key="1">
    <source>
        <dbReference type="SMART" id="SM00849"/>
    </source>
</evidence>
<gene>
    <name evidence="2" type="ordered locus">Hore_20260</name>
</gene>
<name>B8CZR9_HALOH</name>
<dbReference type="STRING" id="373903.Hore_20260"/>
<dbReference type="InterPro" id="IPR036866">
    <property type="entry name" value="RibonucZ/Hydroxyglut_hydro"/>
</dbReference>
<dbReference type="EMBL" id="CP001098">
    <property type="protein sequence ID" value="ACL70771.1"/>
    <property type="molecule type" value="Genomic_DNA"/>
</dbReference>
<dbReference type="eggNOG" id="COG1235">
    <property type="taxonomic scope" value="Bacteria"/>
</dbReference>
<keyword evidence="3" id="KW-1185">Reference proteome</keyword>
<protein>
    <submittedName>
        <fullName evidence="2">Beta-lactamase domain protein</fullName>
    </submittedName>
</protein>
<reference evidence="2 3" key="1">
    <citation type="journal article" date="2009" name="PLoS ONE">
        <title>Genome analysis of the anaerobic thermohalophilic bacterium Halothermothrix orenii.</title>
        <authorList>
            <person name="Mavromatis K."/>
            <person name="Ivanova N."/>
            <person name="Anderson I."/>
            <person name="Lykidis A."/>
            <person name="Hooper S.D."/>
            <person name="Sun H."/>
            <person name="Kunin V."/>
            <person name="Lapidus A."/>
            <person name="Hugenholtz P."/>
            <person name="Patel B."/>
            <person name="Kyrpides N.C."/>
        </authorList>
    </citation>
    <scope>NUCLEOTIDE SEQUENCE [LARGE SCALE GENOMIC DNA]</scope>
    <source>
        <strain evidence="3">H 168 / OCM 544 / DSM 9562</strain>
    </source>
</reference>
<dbReference type="Gene3D" id="3.60.15.10">
    <property type="entry name" value="Ribonuclease Z/Hydroxyacylglutathione hydrolase-like"/>
    <property type="match status" value="1"/>
</dbReference>
<organism evidence="2 3">
    <name type="scientific">Halothermothrix orenii (strain H 168 / OCM 544 / DSM 9562)</name>
    <dbReference type="NCBI Taxonomy" id="373903"/>
    <lineage>
        <taxon>Bacteria</taxon>
        <taxon>Bacillati</taxon>
        <taxon>Bacillota</taxon>
        <taxon>Clostridia</taxon>
        <taxon>Halanaerobiales</taxon>
        <taxon>Halothermotrichaceae</taxon>
        <taxon>Halothermothrix</taxon>
    </lineage>
</organism>
<dbReference type="KEGG" id="hor:Hore_20260"/>
<evidence type="ECO:0000313" key="3">
    <source>
        <dbReference type="Proteomes" id="UP000000719"/>
    </source>
</evidence>
<dbReference type="InterPro" id="IPR052533">
    <property type="entry name" value="WalJ/YycJ-like"/>
</dbReference>
<dbReference type="PANTHER" id="PTHR47619:SF1">
    <property type="entry name" value="EXODEOXYRIBONUCLEASE WALJ"/>
    <property type="match status" value="1"/>
</dbReference>
<dbReference type="SMART" id="SM00849">
    <property type="entry name" value="Lactamase_B"/>
    <property type="match status" value="1"/>
</dbReference>
<dbReference type="PANTHER" id="PTHR47619">
    <property type="entry name" value="METALLO-HYDROLASE YYCJ-RELATED"/>
    <property type="match status" value="1"/>
</dbReference>
<accession>B8CZR9</accession>
<dbReference type="HOGENOM" id="CLU_073253_0_0_9"/>
<dbReference type="InterPro" id="IPR001279">
    <property type="entry name" value="Metallo-B-lactamas"/>
</dbReference>
<dbReference type="AlphaFoldDB" id="B8CZR9"/>